<evidence type="ECO:0000313" key="6">
    <source>
        <dbReference type="Proteomes" id="UP000271889"/>
    </source>
</evidence>
<dbReference type="Proteomes" id="UP000271889">
    <property type="component" value="Unassembled WGS sequence"/>
</dbReference>
<proteinExistence type="inferred from homology"/>
<comment type="similarity">
    <text evidence="1">Belongs to the 1-acyl-sn-glycerol-3-phosphate acyltransferase family.</text>
</comment>
<dbReference type="CDD" id="cd07990">
    <property type="entry name" value="LPLAT_LCLAT1-like"/>
    <property type="match status" value="1"/>
</dbReference>
<dbReference type="PANTHER" id="PTHR10983">
    <property type="entry name" value="1-ACYLGLYCEROL-3-PHOSPHATE ACYLTRANSFERASE-RELATED"/>
    <property type="match status" value="1"/>
</dbReference>
<dbReference type="GO" id="GO:0005783">
    <property type="term" value="C:endoplasmic reticulum"/>
    <property type="evidence" value="ECO:0007669"/>
    <property type="project" value="TreeGrafter"/>
</dbReference>
<evidence type="ECO:0000256" key="2">
    <source>
        <dbReference type="ARBA" id="ARBA00022679"/>
    </source>
</evidence>
<feature type="domain" description="Acyltransferase C-terminal" evidence="4">
    <location>
        <begin position="131"/>
        <end position="175"/>
    </location>
</feature>
<dbReference type="GO" id="GO:0036149">
    <property type="term" value="P:phosphatidylinositol acyl-chain remodeling"/>
    <property type="evidence" value="ECO:0007669"/>
    <property type="project" value="TreeGrafter"/>
</dbReference>
<keyword evidence="2" id="KW-0808">Transferase</keyword>
<keyword evidence="3" id="KW-0012">Acyltransferase</keyword>
<gene>
    <name evidence="5" type="ORF">CGOC_LOCUS11162</name>
</gene>
<organism evidence="5 6">
    <name type="scientific">Cylicostephanus goldi</name>
    <name type="common">Nematode worm</name>
    <dbReference type="NCBI Taxonomy" id="71465"/>
    <lineage>
        <taxon>Eukaryota</taxon>
        <taxon>Metazoa</taxon>
        <taxon>Ecdysozoa</taxon>
        <taxon>Nematoda</taxon>
        <taxon>Chromadorea</taxon>
        <taxon>Rhabditida</taxon>
        <taxon>Rhabditina</taxon>
        <taxon>Rhabditomorpha</taxon>
        <taxon>Strongyloidea</taxon>
        <taxon>Strongylidae</taxon>
        <taxon>Cylicostephanus</taxon>
    </lineage>
</organism>
<keyword evidence="6" id="KW-1185">Reference proteome</keyword>
<evidence type="ECO:0000256" key="3">
    <source>
        <dbReference type="ARBA" id="ARBA00023315"/>
    </source>
</evidence>
<evidence type="ECO:0000259" key="4">
    <source>
        <dbReference type="Pfam" id="PF16076"/>
    </source>
</evidence>
<name>A0A3P7MHX0_CYLGO</name>
<evidence type="ECO:0000256" key="1">
    <source>
        <dbReference type="ARBA" id="ARBA00008655"/>
    </source>
</evidence>
<dbReference type="EMBL" id="UYRV01114782">
    <property type="protein sequence ID" value="VDN29105.1"/>
    <property type="molecule type" value="Genomic_DNA"/>
</dbReference>
<dbReference type="OrthoDB" id="186786at2759"/>
<sequence>MEQIAKEGDMSNKEGWAMACNSYIYLDRSFDTDATRLNNILDYYARCGFNYQILFYPEGTDKCPLATERSRKYAEKNEFVHYEYLLHPRTTGFVHMIQNMRRANYIDSIYDITIGYNDCIVQSEVDFAAYGVCPKDVRYQVRKIKISELPEDDKGLSQWLINLWKEKEEKLRKFYLMDPKSR</sequence>
<feature type="non-terminal residue" evidence="5">
    <location>
        <position position="182"/>
    </location>
</feature>
<dbReference type="AlphaFoldDB" id="A0A3P7MHX0"/>
<dbReference type="Pfam" id="PF16076">
    <property type="entry name" value="Acyltransf_C"/>
    <property type="match status" value="1"/>
</dbReference>
<reference evidence="5 6" key="1">
    <citation type="submission" date="2018-11" db="EMBL/GenBank/DDBJ databases">
        <authorList>
            <consortium name="Pathogen Informatics"/>
        </authorList>
    </citation>
    <scope>NUCLEOTIDE SEQUENCE [LARGE SCALE GENOMIC DNA]</scope>
</reference>
<dbReference type="PANTHER" id="PTHR10983:SF19">
    <property type="entry name" value="PHOSPHOLIPID_GLYCEROL ACYLTRANSFERASE DOMAIN-CONTAINING PROTEIN"/>
    <property type="match status" value="1"/>
</dbReference>
<dbReference type="GO" id="GO:0016746">
    <property type="term" value="F:acyltransferase activity"/>
    <property type="evidence" value="ECO:0007669"/>
    <property type="project" value="UniProtKB-KW"/>
</dbReference>
<accession>A0A3P7MHX0</accession>
<protein>
    <recommendedName>
        <fullName evidence="4">Acyltransferase C-terminal domain-containing protein</fullName>
    </recommendedName>
</protein>
<dbReference type="InterPro" id="IPR032098">
    <property type="entry name" value="Acyltransf_C"/>
</dbReference>
<evidence type="ECO:0000313" key="5">
    <source>
        <dbReference type="EMBL" id="VDN29105.1"/>
    </source>
</evidence>